<protein>
    <submittedName>
        <fullName evidence="1">Uncharacterized protein</fullName>
    </submittedName>
</protein>
<name>A0AAV3YU67_9GAST</name>
<comment type="caution">
    <text evidence="1">The sequence shown here is derived from an EMBL/GenBank/DDBJ whole genome shotgun (WGS) entry which is preliminary data.</text>
</comment>
<gene>
    <name evidence="1" type="ORF">PoB_001219200</name>
</gene>
<evidence type="ECO:0000313" key="1">
    <source>
        <dbReference type="EMBL" id="GFN85686.1"/>
    </source>
</evidence>
<proteinExistence type="predicted"/>
<organism evidence="1 2">
    <name type="scientific">Plakobranchus ocellatus</name>
    <dbReference type="NCBI Taxonomy" id="259542"/>
    <lineage>
        <taxon>Eukaryota</taxon>
        <taxon>Metazoa</taxon>
        <taxon>Spiralia</taxon>
        <taxon>Lophotrochozoa</taxon>
        <taxon>Mollusca</taxon>
        <taxon>Gastropoda</taxon>
        <taxon>Heterobranchia</taxon>
        <taxon>Euthyneura</taxon>
        <taxon>Panpulmonata</taxon>
        <taxon>Sacoglossa</taxon>
        <taxon>Placobranchoidea</taxon>
        <taxon>Plakobranchidae</taxon>
        <taxon>Plakobranchus</taxon>
    </lineage>
</organism>
<accession>A0AAV3YU67</accession>
<keyword evidence="2" id="KW-1185">Reference proteome</keyword>
<dbReference type="AlphaFoldDB" id="A0AAV3YU67"/>
<reference evidence="1 2" key="1">
    <citation type="journal article" date="2021" name="Elife">
        <title>Chloroplast acquisition without the gene transfer in kleptoplastic sea slugs, Plakobranchus ocellatus.</title>
        <authorList>
            <person name="Maeda T."/>
            <person name="Takahashi S."/>
            <person name="Yoshida T."/>
            <person name="Shimamura S."/>
            <person name="Takaki Y."/>
            <person name="Nagai Y."/>
            <person name="Toyoda A."/>
            <person name="Suzuki Y."/>
            <person name="Arimoto A."/>
            <person name="Ishii H."/>
            <person name="Satoh N."/>
            <person name="Nishiyama T."/>
            <person name="Hasebe M."/>
            <person name="Maruyama T."/>
            <person name="Minagawa J."/>
            <person name="Obokata J."/>
            <person name="Shigenobu S."/>
        </authorList>
    </citation>
    <scope>NUCLEOTIDE SEQUENCE [LARGE SCALE GENOMIC DNA]</scope>
</reference>
<sequence length="196" mass="22539">MELRSGRKVHLARDYFPANAYRDPYNLYTPLKRPQRIKREAKALNLLNAIGEVREGLRQPEAITHTSFAESMTRRPAFCSAFLEKPEGLRQCKMKPLRDSNLCRHHDPRFCTAATRRKLDHATAIREYMKEQNISVYLSVAVTCAGSTSTLERRRCYRMFGVYHVTDVGYRRIATAFAQHQDITSIPAGLVFIACE</sequence>
<dbReference type="EMBL" id="BLXT01001446">
    <property type="protein sequence ID" value="GFN85686.1"/>
    <property type="molecule type" value="Genomic_DNA"/>
</dbReference>
<evidence type="ECO:0000313" key="2">
    <source>
        <dbReference type="Proteomes" id="UP000735302"/>
    </source>
</evidence>
<dbReference type="Proteomes" id="UP000735302">
    <property type="component" value="Unassembled WGS sequence"/>
</dbReference>